<dbReference type="InterPro" id="IPR001647">
    <property type="entry name" value="HTH_TetR"/>
</dbReference>
<dbReference type="Proteomes" id="UP000619260">
    <property type="component" value="Unassembled WGS sequence"/>
</dbReference>
<dbReference type="Pfam" id="PF00440">
    <property type="entry name" value="TetR_N"/>
    <property type="match status" value="1"/>
</dbReference>
<dbReference type="AlphaFoldDB" id="A0A8J3YJJ7"/>
<evidence type="ECO:0000256" key="3">
    <source>
        <dbReference type="ARBA" id="ARBA00023163"/>
    </source>
</evidence>
<organism evidence="6 7">
    <name type="scientific">Virgisporangium aliadipatigenens</name>
    <dbReference type="NCBI Taxonomy" id="741659"/>
    <lineage>
        <taxon>Bacteria</taxon>
        <taxon>Bacillati</taxon>
        <taxon>Actinomycetota</taxon>
        <taxon>Actinomycetes</taxon>
        <taxon>Micromonosporales</taxon>
        <taxon>Micromonosporaceae</taxon>
        <taxon>Virgisporangium</taxon>
    </lineage>
</organism>
<reference evidence="6" key="1">
    <citation type="submission" date="2021-01" db="EMBL/GenBank/DDBJ databases">
        <title>Whole genome shotgun sequence of Virgisporangium aliadipatigenens NBRC 105644.</title>
        <authorList>
            <person name="Komaki H."/>
            <person name="Tamura T."/>
        </authorList>
    </citation>
    <scope>NUCLEOTIDE SEQUENCE</scope>
    <source>
        <strain evidence="6">NBRC 105644</strain>
    </source>
</reference>
<dbReference type="GO" id="GO:0045892">
    <property type="term" value="P:negative regulation of DNA-templated transcription"/>
    <property type="evidence" value="ECO:0007669"/>
    <property type="project" value="InterPro"/>
</dbReference>
<feature type="DNA-binding region" description="H-T-H motif" evidence="4">
    <location>
        <begin position="57"/>
        <end position="76"/>
    </location>
</feature>
<accession>A0A8J3YJJ7</accession>
<name>A0A8J3YJJ7_9ACTN</name>
<dbReference type="InterPro" id="IPR004111">
    <property type="entry name" value="Repressor_TetR_C"/>
</dbReference>
<dbReference type="InterPro" id="IPR036271">
    <property type="entry name" value="Tet_transcr_reg_TetR-rel_C_sf"/>
</dbReference>
<keyword evidence="2 4" id="KW-0238">DNA-binding</keyword>
<evidence type="ECO:0000313" key="7">
    <source>
        <dbReference type="Proteomes" id="UP000619260"/>
    </source>
</evidence>
<dbReference type="GO" id="GO:0003700">
    <property type="term" value="F:DNA-binding transcription factor activity"/>
    <property type="evidence" value="ECO:0007669"/>
    <property type="project" value="TreeGrafter"/>
</dbReference>
<evidence type="ECO:0000256" key="2">
    <source>
        <dbReference type="ARBA" id="ARBA00023125"/>
    </source>
</evidence>
<dbReference type="SUPFAM" id="SSF48498">
    <property type="entry name" value="Tetracyclin repressor-like, C-terminal domain"/>
    <property type="match status" value="1"/>
</dbReference>
<dbReference type="GO" id="GO:0000976">
    <property type="term" value="F:transcription cis-regulatory region binding"/>
    <property type="evidence" value="ECO:0007669"/>
    <property type="project" value="TreeGrafter"/>
</dbReference>
<keyword evidence="3" id="KW-0804">Transcription</keyword>
<dbReference type="Gene3D" id="1.10.10.60">
    <property type="entry name" value="Homeodomain-like"/>
    <property type="match status" value="1"/>
</dbReference>
<evidence type="ECO:0000256" key="1">
    <source>
        <dbReference type="ARBA" id="ARBA00023015"/>
    </source>
</evidence>
<evidence type="ECO:0000259" key="5">
    <source>
        <dbReference type="PROSITE" id="PS50977"/>
    </source>
</evidence>
<sequence length="254" mass="27321">MPTERRAADPARTLALLWRDSGAVSASPRGPRQTLTVDRIVDTAIGMADADGLDAVTMRRVAQALDVAPMTLYTYVPDKATLVELMFDRALGAMARTEPAGAHWRDRLTAVAHDNRALYEAHPWIAACSTSRPALGPGVCAKYEYELNALEGLGLADVDQDAALTFLLEFVAGIARAAADARAAARDSAMSDVEWWEINGPLLEKVFDPARYPLATRVGAAAGEAQQSAYNPDHAYRFGLARVLDGLAAMLPEK</sequence>
<evidence type="ECO:0000256" key="4">
    <source>
        <dbReference type="PROSITE-ProRule" id="PRU00335"/>
    </source>
</evidence>
<dbReference type="Gene3D" id="1.10.357.10">
    <property type="entry name" value="Tetracycline Repressor, domain 2"/>
    <property type="match status" value="1"/>
</dbReference>
<gene>
    <name evidence="6" type="ORF">Val02_24430</name>
</gene>
<dbReference type="InterPro" id="IPR050109">
    <property type="entry name" value="HTH-type_TetR-like_transc_reg"/>
</dbReference>
<protein>
    <submittedName>
        <fullName evidence="6">TetR family transcriptional regulator</fullName>
    </submittedName>
</protein>
<dbReference type="SUPFAM" id="SSF46689">
    <property type="entry name" value="Homeodomain-like"/>
    <property type="match status" value="1"/>
</dbReference>
<dbReference type="InterPro" id="IPR009057">
    <property type="entry name" value="Homeodomain-like_sf"/>
</dbReference>
<dbReference type="PANTHER" id="PTHR30055:SF151">
    <property type="entry name" value="TRANSCRIPTIONAL REGULATORY PROTEIN"/>
    <property type="match status" value="1"/>
</dbReference>
<proteinExistence type="predicted"/>
<keyword evidence="7" id="KW-1185">Reference proteome</keyword>
<keyword evidence="1" id="KW-0805">Transcription regulation</keyword>
<evidence type="ECO:0000313" key="6">
    <source>
        <dbReference type="EMBL" id="GIJ45557.1"/>
    </source>
</evidence>
<dbReference type="RefSeq" id="WP_203899081.1">
    <property type="nucleotide sequence ID" value="NZ_BOPF01000007.1"/>
</dbReference>
<comment type="caution">
    <text evidence="6">The sequence shown here is derived from an EMBL/GenBank/DDBJ whole genome shotgun (WGS) entry which is preliminary data.</text>
</comment>
<dbReference type="PANTHER" id="PTHR30055">
    <property type="entry name" value="HTH-TYPE TRANSCRIPTIONAL REGULATOR RUTR"/>
    <property type="match status" value="1"/>
</dbReference>
<dbReference type="Pfam" id="PF02909">
    <property type="entry name" value="TetR_C_1"/>
    <property type="match status" value="1"/>
</dbReference>
<dbReference type="EMBL" id="BOPF01000007">
    <property type="protein sequence ID" value="GIJ45557.1"/>
    <property type="molecule type" value="Genomic_DNA"/>
</dbReference>
<dbReference type="PROSITE" id="PS50977">
    <property type="entry name" value="HTH_TETR_2"/>
    <property type="match status" value="1"/>
</dbReference>
<feature type="domain" description="HTH tetR-type" evidence="5">
    <location>
        <begin position="34"/>
        <end position="94"/>
    </location>
</feature>